<dbReference type="EMBL" id="BART01034509">
    <property type="protein sequence ID" value="GAH17714.1"/>
    <property type="molecule type" value="Genomic_DNA"/>
</dbReference>
<organism evidence="9">
    <name type="scientific">marine sediment metagenome</name>
    <dbReference type="NCBI Taxonomy" id="412755"/>
    <lineage>
        <taxon>unclassified sequences</taxon>
        <taxon>metagenomes</taxon>
        <taxon>ecological metagenomes</taxon>
    </lineage>
</organism>
<protein>
    <recommendedName>
        <fullName evidence="8">ABC3 transporter permease C-terminal domain-containing protein</fullName>
    </recommendedName>
</protein>
<proteinExistence type="inferred from homology"/>
<comment type="subcellular location">
    <subcellularLocation>
        <location evidence="1">Cell membrane</location>
        <topology evidence="1">Multi-pass membrane protein</topology>
    </subcellularLocation>
</comment>
<dbReference type="AlphaFoldDB" id="X1EKQ3"/>
<keyword evidence="5 7" id="KW-0472">Membrane</keyword>
<feature type="non-terminal residue" evidence="9">
    <location>
        <position position="1"/>
    </location>
</feature>
<keyword evidence="3 7" id="KW-0812">Transmembrane</keyword>
<evidence type="ECO:0000256" key="5">
    <source>
        <dbReference type="ARBA" id="ARBA00023136"/>
    </source>
</evidence>
<dbReference type="PANTHER" id="PTHR30572:SF4">
    <property type="entry name" value="ABC TRANSPORTER PERMEASE YTRF"/>
    <property type="match status" value="1"/>
</dbReference>
<feature type="non-terminal residue" evidence="9">
    <location>
        <position position="211"/>
    </location>
</feature>
<evidence type="ECO:0000313" key="9">
    <source>
        <dbReference type="EMBL" id="GAH17714.1"/>
    </source>
</evidence>
<dbReference type="PANTHER" id="PTHR30572">
    <property type="entry name" value="MEMBRANE COMPONENT OF TRANSPORTER-RELATED"/>
    <property type="match status" value="1"/>
</dbReference>
<feature type="transmembrane region" description="Helical" evidence="7">
    <location>
        <begin position="34"/>
        <end position="56"/>
    </location>
</feature>
<sequence>IQKGEVVLDIVKRSESAETNTYETDVGSLDDMSYTFGSVILIVAIVTIYNSVTKLISTQRNYIGVMTALGGRRKKILLHYFSFSLFLSLVGIIGGIIVGFLVSYATMNMASELLNLPFVEQTIHFDTVAEGITYTLSIALTTGLWVAYQATKITPREAMTSSFISEVYARKPVVERLFDLLQRRKKILPRIPLRNLFRRKKRSGVTISTIA</sequence>
<name>X1EKQ3_9ZZZZ</name>
<feature type="domain" description="ABC3 transporter permease C-terminal" evidence="8">
    <location>
        <begin position="35"/>
        <end position="155"/>
    </location>
</feature>
<dbReference type="GO" id="GO:0005886">
    <property type="term" value="C:plasma membrane"/>
    <property type="evidence" value="ECO:0007669"/>
    <property type="project" value="UniProtKB-SubCell"/>
</dbReference>
<keyword evidence="4 7" id="KW-1133">Transmembrane helix</keyword>
<dbReference type="Pfam" id="PF02687">
    <property type="entry name" value="FtsX"/>
    <property type="match status" value="1"/>
</dbReference>
<feature type="transmembrane region" description="Helical" evidence="7">
    <location>
        <begin position="127"/>
        <end position="148"/>
    </location>
</feature>
<comment type="similarity">
    <text evidence="6">Belongs to the ABC-4 integral membrane protein family.</text>
</comment>
<evidence type="ECO:0000256" key="2">
    <source>
        <dbReference type="ARBA" id="ARBA00022475"/>
    </source>
</evidence>
<evidence type="ECO:0000256" key="1">
    <source>
        <dbReference type="ARBA" id="ARBA00004651"/>
    </source>
</evidence>
<evidence type="ECO:0000256" key="3">
    <source>
        <dbReference type="ARBA" id="ARBA00022692"/>
    </source>
</evidence>
<dbReference type="GO" id="GO:0022857">
    <property type="term" value="F:transmembrane transporter activity"/>
    <property type="evidence" value="ECO:0007669"/>
    <property type="project" value="TreeGrafter"/>
</dbReference>
<evidence type="ECO:0000256" key="6">
    <source>
        <dbReference type="ARBA" id="ARBA00038076"/>
    </source>
</evidence>
<evidence type="ECO:0000256" key="7">
    <source>
        <dbReference type="SAM" id="Phobius"/>
    </source>
</evidence>
<evidence type="ECO:0000259" key="8">
    <source>
        <dbReference type="Pfam" id="PF02687"/>
    </source>
</evidence>
<dbReference type="InterPro" id="IPR003838">
    <property type="entry name" value="ABC3_permease_C"/>
</dbReference>
<feature type="transmembrane region" description="Helical" evidence="7">
    <location>
        <begin position="77"/>
        <end position="107"/>
    </location>
</feature>
<reference evidence="9" key="1">
    <citation type="journal article" date="2014" name="Front. Microbiol.">
        <title>High frequency of phylogenetically diverse reductive dehalogenase-homologous genes in deep subseafloor sedimentary metagenomes.</title>
        <authorList>
            <person name="Kawai M."/>
            <person name="Futagami T."/>
            <person name="Toyoda A."/>
            <person name="Takaki Y."/>
            <person name="Nishi S."/>
            <person name="Hori S."/>
            <person name="Arai W."/>
            <person name="Tsubouchi T."/>
            <person name="Morono Y."/>
            <person name="Uchiyama I."/>
            <person name="Ito T."/>
            <person name="Fujiyama A."/>
            <person name="Inagaki F."/>
            <person name="Takami H."/>
        </authorList>
    </citation>
    <scope>NUCLEOTIDE SEQUENCE</scope>
    <source>
        <strain evidence="9">Expedition CK06-06</strain>
    </source>
</reference>
<keyword evidence="2" id="KW-1003">Cell membrane</keyword>
<comment type="caution">
    <text evidence="9">The sequence shown here is derived from an EMBL/GenBank/DDBJ whole genome shotgun (WGS) entry which is preliminary data.</text>
</comment>
<gene>
    <name evidence="9" type="ORF">S01H4_58961</name>
</gene>
<evidence type="ECO:0000256" key="4">
    <source>
        <dbReference type="ARBA" id="ARBA00022989"/>
    </source>
</evidence>
<dbReference type="InterPro" id="IPR050250">
    <property type="entry name" value="Macrolide_Exporter_MacB"/>
</dbReference>
<accession>X1EKQ3</accession>